<dbReference type="GO" id="GO:0005506">
    <property type="term" value="F:iron ion binding"/>
    <property type="evidence" value="ECO:0007669"/>
    <property type="project" value="InterPro"/>
</dbReference>
<name>A0A9P5TIG6_GYMJU</name>
<gene>
    <name evidence="7" type="ORF">CPB84DRAFT_1789009</name>
</gene>
<dbReference type="PANTHER" id="PTHR24304">
    <property type="entry name" value="CYTOCHROME P450 FAMILY 7"/>
    <property type="match status" value="1"/>
</dbReference>
<dbReference type="Proteomes" id="UP000724874">
    <property type="component" value="Unassembled WGS sequence"/>
</dbReference>
<comment type="similarity">
    <text evidence="2">Belongs to the cytochrome P450 family.</text>
</comment>
<dbReference type="PRINTS" id="PR00385">
    <property type="entry name" value="P450"/>
</dbReference>
<evidence type="ECO:0000313" key="7">
    <source>
        <dbReference type="EMBL" id="KAF8884765.1"/>
    </source>
</evidence>
<dbReference type="InterPro" id="IPR036396">
    <property type="entry name" value="Cyt_P450_sf"/>
</dbReference>
<keyword evidence="3 6" id="KW-0349">Heme</keyword>
<evidence type="ECO:0000256" key="5">
    <source>
        <dbReference type="ARBA" id="ARBA00023004"/>
    </source>
</evidence>
<keyword evidence="8" id="KW-1185">Reference proteome</keyword>
<feature type="binding site" description="axial binding residue" evidence="6">
    <location>
        <position position="243"/>
    </location>
    <ligand>
        <name>heme</name>
        <dbReference type="ChEBI" id="CHEBI:30413"/>
    </ligand>
    <ligandPart>
        <name>Fe</name>
        <dbReference type="ChEBI" id="CHEBI:18248"/>
    </ligandPart>
</feature>
<dbReference type="CDD" id="cd00302">
    <property type="entry name" value="cytochrome_P450"/>
    <property type="match status" value="1"/>
</dbReference>
<dbReference type="AlphaFoldDB" id="A0A9P5TIG6"/>
<dbReference type="InterPro" id="IPR002403">
    <property type="entry name" value="Cyt_P450_E_grp-IV"/>
</dbReference>
<dbReference type="GO" id="GO:0016705">
    <property type="term" value="F:oxidoreductase activity, acting on paired donors, with incorporation or reduction of molecular oxygen"/>
    <property type="evidence" value="ECO:0007669"/>
    <property type="project" value="InterPro"/>
</dbReference>
<evidence type="ECO:0000256" key="2">
    <source>
        <dbReference type="ARBA" id="ARBA00010617"/>
    </source>
</evidence>
<dbReference type="Gene3D" id="1.10.630.10">
    <property type="entry name" value="Cytochrome P450"/>
    <property type="match status" value="1"/>
</dbReference>
<evidence type="ECO:0000256" key="6">
    <source>
        <dbReference type="PIRSR" id="PIRSR602403-1"/>
    </source>
</evidence>
<dbReference type="PRINTS" id="PR00465">
    <property type="entry name" value="EP450IV"/>
</dbReference>
<sequence length="303" mass="34395">MTIRMATCQELAEDRKSIDQLMNIIPSWRRAPHLFPYSYPKAREKATTALFTLLFKFVKLRRQAPEPSTDAIDLLIGQGHEDQSVAGDSLCRVTTTSVIFSWILLRLASNPQWKHKAIEDYKTLLSHHGDLPSELPLHKRLAVIPLGAWEDQLPSVELVLKETLRLTSAGSIIRRNVQHDITVDRVVVKRGDFLTYQVADAHLNPEIYSNPLEFDPERFVKGRVEDRKQAFAFIGWGAGRHPCVGMRMAKLEIKLLLALVLLGYEYGVVDGSGSFPKDLPLPDKNDNNQARGPYFLSLRRVME</sequence>
<dbReference type="Pfam" id="PF00067">
    <property type="entry name" value="p450"/>
    <property type="match status" value="1"/>
</dbReference>
<proteinExistence type="inferred from homology"/>
<keyword evidence="5 6" id="KW-0408">Iron</keyword>
<organism evidence="7 8">
    <name type="scientific">Gymnopilus junonius</name>
    <name type="common">Spectacular rustgill mushroom</name>
    <name type="synonym">Gymnopilus spectabilis subsp. junonius</name>
    <dbReference type="NCBI Taxonomy" id="109634"/>
    <lineage>
        <taxon>Eukaryota</taxon>
        <taxon>Fungi</taxon>
        <taxon>Dikarya</taxon>
        <taxon>Basidiomycota</taxon>
        <taxon>Agaricomycotina</taxon>
        <taxon>Agaricomycetes</taxon>
        <taxon>Agaricomycetidae</taxon>
        <taxon>Agaricales</taxon>
        <taxon>Agaricineae</taxon>
        <taxon>Hymenogastraceae</taxon>
        <taxon>Gymnopilus</taxon>
    </lineage>
</organism>
<evidence type="ECO:0000256" key="1">
    <source>
        <dbReference type="ARBA" id="ARBA00001971"/>
    </source>
</evidence>
<accession>A0A9P5TIG6</accession>
<dbReference type="GO" id="GO:0020037">
    <property type="term" value="F:heme binding"/>
    <property type="evidence" value="ECO:0007669"/>
    <property type="project" value="InterPro"/>
</dbReference>
<keyword evidence="4 6" id="KW-0479">Metal-binding</keyword>
<evidence type="ECO:0000256" key="4">
    <source>
        <dbReference type="ARBA" id="ARBA00022723"/>
    </source>
</evidence>
<comment type="caution">
    <text evidence="7">The sequence shown here is derived from an EMBL/GenBank/DDBJ whole genome shotgun (WGS) entry which is preliminary data.</text>
</comment>
<comment type="cofactor">
    <cofactor evidence="1 6">
        <name>heme</name>
        <dbReference type="ChEBI" id="CHEBI:30413"/>
    </cofactor>
</comment>
<dbReference type="PANTHER" id="PTHR24304:SF2">
    <property type="entry name" value="24-HYDROXYCHOLESTEROL 7-ALPHA-HYDROXYLASE"/>
    <property type="match status" value="1"/>
</dbReference>
<evidence type="ECO:0000256" key="3">
    <source>
        <dbReference type="ARBA" id="ARBA00022617"/>
    </source>
</evidence>
<dbReference type="EMBL" id="JADNYJ010000106">
    <property type="protein sequence ID" value="KAF8884765.1"/>
    <property type="molecule type" value="Genomic_DNA"/>
</dbReference>
<evidence type="ECO:0000313" key="8">
    <source>
        <dbReference type="Proteomes" id="UP000724874"/>
    </source>
</evidence>
<dbReference type="GO" id="GO:0004497">
    <property type="term" value="F:monooxygenase activity"/>
    <property type="evidence" value="ECO:0007669"/>
    <property type="project" value="InterPro"/>
</dbReference>
<dbReference type="OrthoDB" id="1055148at2759"/>
<reference evidence="7" key="1">
    <citation type="submission" date="2020-11" db="EMBL/GenBank/DDBJ databases">
        <authorList>
            <consortium name="DOE Joint Genome Institute"/>
            <person name="Ahrendt S."/>
            <person name="Riley R."/>
            <person name="Andreopoulos W."/>
            <person name="LaButti K."/>
            <person name="Pangilinan J."/>
            <person name="Ruiz-duenas F.J."/>
            <person name="Barrasa J.M."/>
            <person name="Sanchez-Garcia M."/>
            <person name="Camarero S."/>
            <person name="Miyauchi S."/>
            <person name="Serrano A."/>
            <person name="Linde D."/>
            <person name="Babiker R."/>
            <person name="Drula E."/>
            <person name="Ayuso-Fernandez I."/>
            <person name="Pacheco R."/>
            <person name="Padilla G."/>
            <person name="Ferreira P."/>
            <person name="Barriuso J."/>
            <person name="Kellner H."/>
            <person name="Castanera R."/>
            <person name="Alfaro M."/>
            <person name="Ramirez L."/>
            <person name="Pisabarro A.G."/>
            <person name="Kuo A."/>
            <person name="Tritt A."/>
            <person name="Lipzen A."/>
            <person name="He G."/>
            <person name="Yan M."/>
            <person name="Ng V."/>
            <person name="Cullen D."/>
            <person name="Martin F."/>
            <person name="Rosso M.-N."/>
            <person name="Henrissat B."/>
            <person name="Hibbett D."/>
            <person name="Martinez A.T."/>
            <person name="Grigoriev I.V."/>
        </authorList>
    </citation>
    <scope>NUCLEOTIDE SEQUENCE</scope>
    <source>
        <strain evidence="7">AH 44721</strain>
    </source>
</reference>
<protein>
    <submittedName>
        <fullName evidence="7">Cytochrome P450</fullName>
    </submittedName>
</protein>
<dbReference type="SUPFAM" id="SSF48264">
    <property type="entry name" value="Cytochrome P450"/>
    <property type="match status" value="1"/>
</dbReference>
<dbReference type="InterPro" id="IPR001128">
    <property type="entry name" value="Cyt_P450"/>
</dbReference>
<dbReference type="InterPro" id="IPR050529">
    <property type="entry name" value="CYP450_sterol_14alpha_dmase"/>
</dbReference>